<accession>A0A1C4WGV2</accession>
<dbReference type="Proteomes" id="UP000198242">
    <property type="component" value="Chromosome I"/>
</dbReference>
<evidence type="ECO:0000313" key="2">
    <source>
        <dbReference type="EMBL" id="SCE95161.1"/>
    </source>
</evidence>
<evidence type="ECO:0000256" key="1">
    <source>
        <dbReference type="SAM" id="Phobius"/>
    </source>
</evidence>
<keyword evidence="3" id="KW-1185">Reference proteome</keyword>
<protein>
    <submittedName>
        <fullName evidence="2">Uncharacterized protein</fullName>
    </submittedName>
</protein>
<proteinExistence type="predicted"/>
<sequence length="283" mass="30858">MVNEILDPPAERDLPPAVARKMRAQLLRSAGRRAARRPRLRLAVIASMLLVVMSGVTAMVWDAPDGRDVQVLAMGPGELSPTLRDAAEQCLRWHAGEEKRHAAEGKPAVSLSLADLSVAMERGDHALVLFMNDVGYATCDLRSAGRNREVSGGIFADPWPHGEWLPGPVQRLLLTSTEHDGGDVSVSGRVSERVQRLVLDHGDGHTTTARLSGGAFGLMTADARLKADDDPQLVSYDKRGVEIDRRPLFQAEDQLDHCYTTPSGKLIYGKPSGSCRQAEAWKR</sequence>
<reference evidence="3" key="1">
    <citation type="submission" date="2016-06" db="EMBL/GenBank/DDBJ databases">
        <authorList>
            <person name="Varghese N."/>
            <person name="Submissions Spin"/>
        </authorList>
    </citation>
    <scope>NUCLEOTIDE SEQUENCE [LARGE SCALE GENOMIC DNA]</scope>
    <source>
        <strain evidence="3">DSM 43909</strain>
    </source>
</reference>
<dbReference type="RefSeq" id="WP_231935125.1">
    <property type="nucleotide sequence ID" value="NZ_LT607411.1"/>
</dbReference>
<keyword evidence="1" id="KW-0472">Membrane</keyword>
<feature type="transmembrane region" description="Helical" evidence="1">
    <location>
        <begin position="42"/>
        <end position="61"/>
    </location>
</feature>
<dbReference type="AlphaFoldDB" id="A0A1C4WGV2"/>
<keyword evidence="1" id="KW-0812">Transmembrane</keyword>
<keyword evidence="1" id="KW-1133">Transmembrane helix</keyword>
<dbReference type="EMBL" id="LT607411">
    <property type="protein sequence ID" value="SCE95161.1"/>
    <property type="molecule type" value="Genomic_DNA"/>
</dbReference>
<evidence type="ECO:0000313" key="3">
    <source>
        <dbReference type="Proteomes" id="UP000198242"/>
    </source>
</evidence>
<gene>
    <name evidence="2" type="ORF">GA0074695_2405</name>
</gene>
<name>A0A1C4WGV2_MICVI</name>
<organism evidence="2 3">
    <name type="scientific">Micromonospora viridifaciens</name>
    <dbReference type="NCBI Taxonomy" id="1881"/>
    <lineage>
        <taxon>Bacteria</taxon>
        <taxon>Bacillati</taxon>
        <taxon>Actinomycetota</taxon>
        <taxon>Actinomycetes</taxon>
        <taxon>Micromonosporales</taxon>
        <taxon>Micromonosporaceae</taxon>
        <taxon>Micromonospora</taxon>
    </lineage>
</organism>